<dbReference type="Proteomes" id="UP000509579">
    <property type="component" value="Chromosome"/>
</dbReference>
<dbReference type="RefSeq" id="WP_175503254.1">
    <property type="nucleotide sequence ID" value="NZ_CP054840.1"/>
</dbReference>
<protein>
    <recommendedName>
        <fullName evidence="3">CopG family transcriptional regulator</fullName>
    </recommendedName>
</protein>
<sequence>MTTTAHLTRHRSGTLDGLVNDKPIALRLPKEELAYAHACAAAEGRSSSNFARIVYLMGMQAYRDAGRLSMPVAATTTTTGTAN</sequence>
<organism evidence="1 2">
    <name type="scientific">Comamonas antarctica</name>
    <dbReference type="NCBI Taxonomy" id="2743470"/>
    <lineage>
        <taxon>Bacteria</taxon>
        <taxon>Pseudomonadati</taxon>
        <taxon>Pseudomonadota</taxon>
        <taxon>Betaproteobacteria</taxon>
        <taxon>Burkholderiales</taxon>
        <taxon>Comamonadaceae</taxon>
        <taxon>Comamonas</taxon>
    </lineage>
</organism>
<evidence type="ECO:0000313" key="2">
    <source>
        <dbReference type="Proteomes" id="UP000509579"/>
    </source>
</evidence>
<gene>
    <name evidence="1" type="ORF">HUK68_05320</name>
</gene>
<accession>A0A6N1X1X8</accession>
<keyword evidence="2" id="KW-1185">Reference proteome</keyword>
<dbReference type="EMBL" id="CP054840">
    <property type="protein sequence ID" value="QKV52373.1"/>
    <property type="molecule type" value="Genomic_DNA"/>
</dbReference>
<dbReference type="AlphaFoldDB" id="A0A6N1X1X8"/>
<reference evidence="1 2" key="1">
    <citation type="submission" date="2020-06" db="EMBL/GenBank/DDBJ databases">
        <title>Acidovorax antarctica sp. nov., isolated from Corinth ice sheet soil, Antarctic Fields Peninsula.</title>
        <authorList>
            <person name="Xu Q."/>
            <person name="Peng F."/>
        </authorList>
    </citation>
    <scope>NUCLEOTIDE SEQUENCE [LARGE SCALE GENOMIC DNA]</scope>
    <source>
        <strain evidence="1 2">16-35-5</strain>
    </source>
</reference>
<name>A0A6N1X1X8_9BURK</name>
<evidence type="ECO:0000313" key="1">
    <source>
        <dbReference type="EMBL" id="QKV52373.1"/>
    </source>
</evidence>
<dbReference type="KEGG" id="aant:HUK68_05320"/>
<proteinExistence type="predicted"/>
<evidence type="ECO:0008006" key="3">
    <source>
        <dbReference type="Google" id="ProtNLM"/>
    </source>
</evidence>